<gene>
    <name evidence="1" type="ORF">FSCOSCO3_A014866</name>
</gene>
<dbReference type="PANTHER" id="PTHR31025">
    <property type="entry name" value="SI:CH211-196P9.1-RELATED"/>
    <property type="match status" value="1"/>
</dbReference>
<proteinExistence type="predicted"/>
<evidence type="ECO:0000313" key="1">
    <source>
        <dbReference type="EMBL" id="CAK6978067.1"/>
    </source>
</evidence>
<name>A0AAV1Q0Y9_SCOSC</name>
<comment type="caution">
    <text evidence="1">The sequence shown here is derived from an EMBL/GenBank/DDBJ whole genome shotgun (WGS) entry which is preliminary data.</text>
</comment>
<reference evidence="1 2" key="1">
    <citation type="submission" date="2024-01" db="EMBL/GenBank/DDBJ databases">
        <authorList>
            <person name="Alioto T."/>
            <person name="Alioto T."/>
            <person name="Gomez Garrido J."/>
        </authorList>
    </citation>
    <scope>NUCLEOTIDE SEQUENCE [LARGE SCALE GENOMIC DNA]</scope>
</reference>
<accession>A0AAV1Q0Y9</accession>
<protein>
    <submittedName>
        <fullName evidence="1">Uncharacterized protein LOC119499858 isoform X2</fullName>
    </submittedName>
</protein>
<dbReference type="PANTHER" id="PTHR31025:SF30">
    <property type="entry name" value="SI:DKEY-15H8.17"/>
    <property type="match status" value="1"/>
</dbReference>
<keyword evidence="2" id="KW-1185">Reference proteome</keyword>
<dbReference type="Proteomes" id="UP001314229">
    <property type="component" value="Unassembled WGS sequence"/>
</dbReference>
<dbReference type="EMBL" id="CAWUFR010000452">
    <property type="protein sequence ID" value="CAK6978067.1"/>
    <property type="molecule type" value="Genomic_DNA"/>
</dbReference>
<dbReference type="AlphaFoldDB" id="A0AAV1Q0Y9"/>
<organism evidence="1 2">
    <name type="scientific">Scomber scombrus</name>
    <name type="common">Atlantic mackerel</name>
    <name type="synonym">Scomber vernalis</name>
    <dbReference type="NCBI Taxonomy" id="13677"/>
    <lineage>
        <taxon>Eukaryota</taxon>
        <taxon>Metazoa</taxon>
        <taxon>Chordata</taxon>
        <taxon>Craniata</taxon>
        <taxon>Vertebrata</taxon>
        <taxon>Euteleostomi</taxon>
        <taxon>Actinopterygii</taxon>
        <taxon>Neopterygii</taxon>
        <taxon>Teleostei</taxon>
        <taxon>Neoteleostei</taxon>
        <taxon>Acanthomorphata</taxon>
        <taxon>Pelagiaria</taxon>
        <taxon>Scombriformes</taxon>
        <taxon>Scombridae</taxon>
        <taxon>Scomber</taxon>
    </lineage>
</organism>
<sequence length="154" mass="17228">MPVDIRSAISDAKRPSPAARQQMGCATTADIERTIPIPATPRLILLDETTGSCIQRWMVSLEGHVICEGIQATFLTGLATLFSTFYTFNLQYQEEAACTLEFIQRRFIGINPQRGTKTGHGKVLSKKTGKKTTPVNPHVSTLLRRLMDFQWDFI</sequence>
<evidence type="ECO:0000313" key="2">
    <source>
        <dbReference type="Proteomes" id="UP001314229"/>
    </source>
</evidence>